<feature type="domain" description="TonB-dependent receptor plug" evidence="13">
    <location>
        <begin position="94"/>
        <end position="204"/>
    </location>
</feature>
<evidence type="ECO:0000256" key="3">
    <source>
        <dbReference type="ARBA" id="ARBA00022452"/>
    </source>
</evidence>
<gene>
    <name evidence="14" type="ORF">CAP_7886</name>
</gene>
<evidence type="ECO:0000313" key="14">
    <source>
        <dbReference type="EMBL" id="EYF01681.1"/>
    </source>
</evidence>
<accession>A0A017SZF6</accession>
<dbReference type="SUPFAM" id="SSF56935">
    <property type="entry name" value="Porins"/>
    <property type="match status" value="1"/>
</dbReference>
<comment type="subcellular location">
    <subcellularLocation>
        <location evidence="1 8">Cell outer membrane</location>
        <topology evidence="1 8">Multi-pass membrane protein</topology>
    </subcellularLocation>
</comment>
<evidence type="ECO:0000256" key="2">
    <source>
        <dbReference type="ARBA" id="ARBA00022448"/>
    </source>
</evidence>
<dbReference type="AlphaFoldDB" id="A0A017SZF6"/>
<evidence type="ECO:0000313" key="15">
    <source>
        <dbReference type="Proteomes" id="UP000019678"/>
    </source>
</evidence>
<protein>
    <submittedName>
        <fullName evidence="14">TonB-dependent receptor</fullName>
    </submittedName>
</protein>
<dbReference type="Pfam" id="PF00593">
    <property type="entry name" value="TonB_dep_Rec_b-barrel"/>
    <property type="match status" value="1"/>
</dbReference>
<dbReference type="eggNOG" id="COG4772">
    <property type="taxonomic scope" value="Bacteria"/>
</dbReference>
<organism evidence="14 15">
    <name type="scientific">Chondromyces apiculatus DSM 436</name>
    <dbReference type="NCBI Taxonomy" id="1192034"/>
    <lineage>
        <taxon>Bacteria</taxon>
        <taxon>Pseudomonadati</taxon>
        <taxon>Myxococcota</taxon>
        <taxon>Polyangia</taxon>
        <taxon>Polyangiales</taxon>
        <taxon>Polyangiaceae</taxon>
        <taxon>Chondromyces</taxon>
    </lineage>
</organism>
<keyword evidence="6 8" id="KW-0472">Membrane</keyword>
<dbReference type="GO" id="GO:0009279">
    <property type="term" value="C:cell outer membrane"/>
    <property type="evidence" value="ECO:0007669"/>
    <property type="project" value="UniProtKB-SubCell"/>
</dbReference>
<dbReference type="PANTHER" id="PTHR30442:SF0">
    <property type="entry name" value="FE(3+) DICITRATE TRANSPORT PROTEIN FECA"/>
    <property type="match status" value="1"/>
</dbReference>
<evidence type="ECO:0000256" key="10">
    <source>
        <dbReference type="SAM" id="MobiDB-lite"/>
    </source>
</evidence>
<feature type="region of interest" description="Disordered" evidence="10">
    <location>
        <begin position="27"/>
        <end position="63"/>
    </location>
</feature>
<evidence type="ECO:0000256" key="1">
    <source>
        <dbReference type="ARBA" id="ARBA00004571"/>
    </source>
</evidence>
<sequence>MEICKLRRLPLIAPLFAVLLAAPDAGAQGSPDVPQDAGQVPPTDASPPAAPEAAAPVDPSGDAAVEVAAGGTPAADAEPELQDPTEVTVVGTRARETSGSAHVIRSKQLERFEYDDPHQVLTSVPGIYVRGEDGFGLRPNIGMRGAISDRSKKLTLMEDGVLFGPAPYSAPAAYYFPLITRMSSVRVVKGPSAIVYGPHTVAGAIDLVTASIPEGPKVMLDLAAGQYFSRKIHLRASTSDESGRFGVLVEGVHLGNTGFKDLDGGGDTGFTRNEWMAKGRYDLGTDHGIHQELELKVGYSNEVSNETYLGLSDADFEATPYRRYAASRLDRMEWNRTQIALTHRLQFGPAVDLTTTAYRNDLHRIWNRVHSFRGAAFSTVLGNPADPRNALFYNVLTGSIPATTSEESLLIGPNDRTFVSQGVQTTLQWRPRTGPITHRVEVGTRAHYDSIERLHERDGYILEGDALVGDGTPTVVEARNLASTLALSMYAVDAATWGPVTLTAGARLESIHGRFEDYLTDVRSGGIQQVVLPGAGLFVALPHELGAFVGVHQGFSPIPPGQSDLVKPEKSVNYEAGVRWSPRRFRAELIGFFNDYSNLANVCTYSTGCINDGIDQQFDGGQADVYGLEAYVESEQEVAEGITIPGRLAYTFTRAIFTNDFSSADPIFGTVFEGDTVPYVPTHQLSASVGVEVGRIGVNVAGTYVSEMREIAGAGDPGPGEATDAYFLLDASANVKVFEGLTLYTTGKNLLNSTYIASRRPFGARPGAPIWIQVGAKIEL</sequence>
<dbReference type="InterPro" id="IPR000531">
    <property type="entry name" value="Beta-barrel_TonB"/>
</dbReference>
<evidence type="ECO:0000256" key="11">
    <source>
        <dbReference type="SAM" id="SignalP"/>
    </source>
</evidence>
<dbReference type="Pfam" id="PF07715">
    <property type="entry name" value="Plug"/>
    <property type="match status" value="1"/>
</dbReference>
<dbReference type="Gene3D" id="2.40.170.20">
    <property type="entry name" value="TonB-dependent receptor, beta-barrel domain"/>
    <property type="match status" value="1"/>
</dbReference>
<keyword evidence="14" id="KW-0675">Receptor</keyword>
<keyword evidence="7 8" id="KW-0998">Cell outer membrane</keyword>
<comment type="similarity">
    <text evidence="8 9">Belongs to the TonB-dependent receptor family.</text>
</comment>
<dbReference type="RefSeq" id="WP_156041417.1">
    <property type="nucleotide sequence ID" value="NZ_ASRX01000074.1"/>
</dbReference>
<dbReference type="InterPro" id="IPR036942">
    <property type="entry name" value="Beta-barrel_TonB_sf"/>
</dbReference>
<evidence type="ECO:0000256" key="6">
    <source>
        <dbReference type="ARBA" id="ARBA00023136"/>
    </source>
</evidence>
<reference evidence="14 15" key="1">
    <citation type="submission" date="2013-05" db="EMBL/GenBank/DDBJ databases">
        <title>Genome assembly of Chondromyces apiculatus DSM 436.</title>
        <authorList>
            <person name="Sharma G."/>
            <person name="Khatri I."/>
            <person name="Kaur C."/>
            <person name="Mayilraj S."/>
            <person name="Subramanian S."/>
        </authorList>
    </citation>
    <scope>NUCLEOTIDE SEQUENCE [LARGE SCALE GENOMIC DNA]</scope>
    <source>
        <strain evidence="14 15">DSM 436</strain>
    </source>
</reference>
<name>A0A017SZF6_9BACT</name>
<dbReference type="Gene3D" id="2.170.130.10">
    <property type="entry name" value="TonB-dependent receptor, plug domain"/>
    <property type="match status" value="1"/>
</dbReference>
<keyword evidence="4 8" id="KW-0812">Transmembrane</keyword>
<feature type="compositionally biased region" description="Low complexity" evidence="10">
    <location>
        <begin position="51"/>
        <end position="60"/>
    </location>
</feature>
<evidence type="ECO:0000256" key="5">
    <source>
        <dbReference type="ARBA" id="ARBA00023077"/>
    </source>
</evidence>
<dbReference type="EMBL" id="ASRX01000074">
    <property type="protein sequence ID" value="EYF01681.1"/>
    <property type="molecule type" value="Genomic_DNA"/>
</dbReference>
<evidence type="ECO:0000259" key="12">
    <source>
        <dbReference type="Pfam" id="PF00593"/>
    </source>
</evidence>
<dbReference type="Proteomes" id="UP000019678">
    <property type="component" value="Unassembled WGS sequence"/>
</dbReference>
<dbReference type="PROSITE" id="PS52016">
    <property type="entry name" value="TONB_DEPENDENT_REC_3"/>
    <property type="match status" value="1"/>
</dbReference>
<proteinExistence type="inferred from homology"/>
<feature type="domain" description="TonB-dependent receptor-like beta-barrel" evidence="12">
    <location>
        <begin position="326"/>
        <end position="750"/>
    </location>
</feature>
<evidence type="ECO:0000256" key="8">
    <source>
        <dbReference type="PROSITE-ProRule" id="PRU01360"/>
    </source>
</evidence>
<dbReference type="STRING" id="1192034.CAP_7886"/>
<dbReference type="GO" id="GO:0033214">
    <property type="term" value="P:siderophore-iron import into cell"/>
    <property type="evidence" value="ECO:0007669"/>
    <property type="project" value="TreeGrafter"/>
</dbReference>
<feature type="signal peptide" evidence="11">
    <location>
        <begin position="1"/>
        <end position="27"/>
    </location>
</feature>
<keyword evidence="11" id="KW-0732">Signal</keyword>
<keyword evidence="3 8" id="KW-1134">Transmembrane beta strand</keyword>
<keyword evidence="2 8" id="KW-0813">Transport</keyword>
<comment type="caution">
    <text evidence="14">The sequence shown here is derived from an EMBL/GenBank/DDBJ whole genome shotgun (WGS) entry which is preliminary data.</text>
</comment>
<dbReference type="InterPro" id="IPR012910">
    <property type="entry name" value="Plug_dom"/>
</dbReference>
<evidence type="ECO:0000256" key="4">
    <source>
        <dbReference type="ARBA" id="ARBA00022692"/>
    </source>
</evidence>
<evidence type="ECO:0000256" key="7">
    <source>
        <dbReference type="ARBA" id="ARBA00023237"/>
    </source>
</evidence>
<dbReference type="InterPro" id="IPR039426">
    <property type="entry name" value="TonB-dep_rcpt-like"/>
</dbReference>
<evidence type="ECO:0000256" key="9">
    <source>
        <dbReference type="RuleBase" id="RU003357"/>
    </source>
</evidence>
<dbReference type="PANTHER" id="PTHR30442">
    <property type="entry name" value="IRON III DICITRATE TRANSPORT PROTEIN FECA"/>
    <property type="match status" value="1"/>
</dbReference>
<evidence type="ECO:0000259" key="13">
    <source>
        <dbReference type="Pfam" id="PF07715"/>
    </source>
</evidence>
<feature type="chain" id="PRO_5001496798" evidence="11">
    <location>
        <begin position="28"/>
        <end position="780"/>
    </location>
</feature>
<dbReference type="InterPro" id="IPR037066">
    <property type="entry name" value="Plug_dom_sf"/>
</dbReference>
<dbReference type="OrthoDB" id="5389752at2"/>
<keyword evidence="15" id="KW-1185">Reference proteome</keyword>
<keyword evidence="5 9" id="KW-0798">TonB box</keyword>